<name>A0A1V1NZM2_9BACT</name>
<dbReference type="AlphaFoldDB" id="A0A1V1NZM2"/>
<evidence type="ECO:0000313" key="3">
    <source>
        <dbReference type="Proteomes" id="UP000189670"/>
    </source>
</evidence>
<proteinExistence type="predicted"/>
<dbReference type="Proteomes" id="UP000189670">
    <property type="component" value="Unassembled WGS sequence"/>
</dbReference>
<gene>
    <name evidence="2" type="ORF">OMM_10955</name>
    <name evidence="1" type="ORF">OMM_13118</name>
</gene>
<sequence>MTMTVTGSSPDGIHLYLVNQYPNTSVVDAGTVKTNRYWGSFIVGSTNGSTFYYDYGLNPYSNAIPGDNSIAYRYGITDTDTWIKDFGSEDGGSGILQATAYAQRAEVILRDSN</sequence>
<organism evidence="2 3">
    <name type="scientific">Candidatus Magnetoglobus multicellularis str. Araruama</name>
    <dbReference type="NCBI Taxonomy" id="890399"/>
    <lineage>
        <taxon>Bacteria</taxon>
        <taxon>Pseudomonadati</taxon>
        <taxon>Thermodesulfobacteriota</taxon>
        <taxon>Desulfobacteria</taxon>
        <taxon>Desulfobacterales</taxon>
        <taxon>Desulfobacteraceae</taxon>
        <taxon>Candidatus Magnetoglobus</taxon>
    </lineage>
</organism>
<reference evidence="2" key="1">
    <citation type="submission" date="2012-11" db="EMBL/GenBank/DDBJ databases">
        <authorList>
            <person name="Vasconcelos A.T.R."/>
            <person name="Motta C."/>
            <person name="Almeida L.G.P."/>
        </authorList>
    </citation>
    <scope>NUCLEOTIDE SEQUENCE</scope>
    <source>
        <strain evidence="2">Araruama</strain>
    </source>
</reference>
<evidence type="ECO:0000313" key="2">
    <source>
        <dbReference type="EMBL" id="ETR68021.1"/>
    </source>
</evidence>
<comment type="caution">
    <text evidence="2">The sequence shown here is derived from an EMBL/GenBank/DDBJ whole genome shotgun (WGS) entry which is preliminary data.</text>
</comment>
<evidence type="ECO:0000313" key="1">
    <source>
        <dbReference type="EMBL" id="ETR66195.1"/>
    </source>
</evidence>
<dbReference type="EMBL" id="ATBP01001115">
    <property type="protein sequence ID" value="ETR68021.1"/>
    <property type="molecule type" value="Genomic_DNA"/>
</dbReference>
<reference evidence="3" key="2">
    <citation type="submission" date="2012-11" db="EMBL/GenBank/DDBJ databases">
        <authorList>
            <person name="Lucero-Rivera Y.E."/>
            <person name="Tovar-Ramirez D."/>
        </authorList>
    </citation>
    <scope>NUCLEOTIDE SEQUENCE [LARGE SCALE GENOMIC DNA]</scope>
    <source>
        <strain evidence="3">Araruama</strain>
    </source>
</reference>
<dbReference type="EMBL" id="ATBP01002164">
    <property type="protein sequence ID" value="ETR66195.1"/>
    <property type="molecule type" value="Genomic_DNA"/>
</dbReference>
<accession>A0A1V1NZM2</accession>
<protein>
    <submittedName>
        <fullName evidence="2">Uncharacterized protein</fullName>
    </submittedName>
</protein>